<dbReference type="Pfam" id="PF04082">
    <property type="entry name" value="Fungal_trans"/>
    <property type="match status" value="1"/>
</dbReference>
<dbReference type="AlphaFoldDB" id="A0A9P4T779"/>
<dbReference type="PANTHER" id="PTHR31845:SF19">
    <property type="entry name" value="TRANSCRIPTION FACTOR DOMAIN-CONTAINING PROTEIN"/>
    <property type="match status" value="1"/>
</dbReference>
<accession>A0A9P4T779</accession>
<dbReference type="GO" id="GO:0008270">
    <property type="term" value="F:zinc ion binding"/>
    <property type="evidence" value="ECO:0007669"/>
    <property type="project" value="InterPro"/>
</dbReference>
<keyword evidence="3" id="KW-0238">DNA-binding</keyword>
<organism evidence="7 8">
    <name type="scientific">Curvularia kusanoi</name>
    <name type="common">Cochliobolus kusanoi</name>
    <dbReference type="NCBI Taxonomy" id="90978"/>
    <lineage>
        <taxon>Eukaryota</taxon>
        <taxon>Fungi</taxon>
        <taxon>Dikarya</taxon>
        <taxon>Ascomycota</taxon>
        <taxon>Pezizomycotina</taxon>
        <taxon>Dothideomycetes</taxon>
        <taxon>Pleosporomycetidae</taxon>
        <taxon>Pleosporales</taxon>
        <taxon>Pleosporineae</taxon>
        <taxon>Pleosporaceae</taxon>
        <taxon>Curvularia</taxon>
    </lineage>
</organism>
<evidence type="ECO:0000256" key="5">
    <source>
        <dbReference type="ARBA" id="ARBA00023242"/>
    </source>
</evidence>
<dbReference type="Proteomes" id="UP000801428">
    <property type="component" value="Unassembled WGS sequence"/>
</dbReference>
<name>A0A9P4T779_CURKU</name>
<dbReference type="GO" id="GO:0000981">
    <property type="term" value="F:DNA-binding transcription factor activity, RNA polymerase II-specific"/>
    <property type="evidence" value="ECO:0007669"/>
    <property type="project" value="TreeGrafter"/>
</dbReference>
<dbReference type="PANTHER" id="PTHR31845">
    <property type="entry name" value="FINGER DOMAIN PROTEIN, PUTATIVE-RELATED"/>
    <property type="match status" value="1"/>
</dbReference>
<protein>
    <recommendedName>
        <fullName evidence="6">Xylanolytic transcriptional activator regulatory domain-containing protein</fullName>
    </recommendedName>
</protein>
<comment type="caution">
    <text evidence="7">The sequence shown here is derived from an EMBL/GenBank/DDBJ whole genome shotgun (WGS) entry which is preliminary data.</text>
</comment>
<dbReference type="GO" id="GO:0000976">
    <property type="term" value="F:transcription cis-regulatory region binding"/>
    <property type="evidence" value="ECO:0007669"/>
    <property type="project" value="TreeGrafter"/>
</dbReference>
<evidence type="ECO:0000259" key="6">
    <source>
        <dbReference type="Pfam" id="PF04082"/>
    </source>
</evidence>
<keyword evidence="2" id="KW-0805">Transcription regulation</keyword>
<dbReference type="GO" id="GO:0005634">
    <property type="term" value="C:nucleus"/>
    <property type="evidence" value="ECO:0007669"/>
    <property type="project" value="UniProtKB-SubCell"/>
</dbReference>
<dbReference type="EMBL" id="SWKU01000028">
    <property type="protein sequence ID" value="KAF2996279.1"/>
    <property type="molecule type" value="Genomic_DNA"/>
</dbReference>
<feature type="domain" description="Xylanolytic transcriptional activator regulatory" evidence="6">
    <location>
        <begin position="24"/>
        <end position="141"/>
    </location>
</feature>
<dbReference type="GO" id="GO:0006351">
    <property type="term" value="P:DNA-templated transcription"/>
    <property type="evidence" value="ECO:0007669"/>
    <property type="project" value="InterPro"/>
</dbReference>
<dbReference type="InterPro" id="IPR007219">
    <property type="entry name" value="XnlR_reg_dom"/>
</dbReference>
<evidence type="ECO:0000256" key="1">
    <source>
        <dbReference type="ARBA" id="ARBA00004123"/>
    </source>
</evidence>
<evidence type="ECO:0000313" key="8">
    <source>
        <dbReference type="Proteomes" id="UP000801428"/>
    </source>
</evidence>
<reference evidence="7" key="1">
    <citation type="submission" date="2019-04" db="EMBL/GenBank/DDBJ databases">
        <title>Sequencing of skin fungus with MAO and IRED activity.</title>
        <authorList>
            <person name="Marsaioli A.J."/>
            <person name="Bonatto J.M.C."/>
            <person name="Reis Junior O."/>
        </authorList>
    </citation>
    <scope>NUCLEOTIDE SEQUENCE</scope>
    <source>
        <strain evidence="7">30M1</strain>
    </source>
</reference>
<gene>
    <name evidence="7" type="ORF">E8E13_005006</name>
</gene>
<evidence type="ECO:0000256" key="3">
    <source>
        <dbReference type="ARBA" id="ARBA00023125"/>
    </source>
</evidence>
<dbReference type="OrthoDB" id="3163292at2759"/>
<evidence type="ECO:0000256" key="4">
    <source>
        <dbReference type="ARBA" id="ARBA00023163"/>
    </source>
</evidence>
<comment type="subcellular location">
    <subcellularLocation>
        <location evidence="1">Nucleus</location>
    </subcellularLocation>
</comment>
<dbReference type="InterPro" id="IPR051089">
    <property type="entry name" value="prtT"/>
</dbReference>
<keyword evidence="5" id="KW-0539">Nucleus</keyword>
<evidence type="ECO:0000256" key="2">
    <source>
        <dbReference type="ARBA" id="ARBA00023015"/>
    </source>
</evidence>
<dbReference type="CDD" id="cd12148">
    <property type="entry name" value="fungal_TF_MHR"/>
    <property type="match status" value="1"/>
</dbReference>
<keyword evidence="4" id="KW-0804">Transcription</keyword>
<evidence type="ECO:0000313" key="7">
    <source>
        <dbReference type="EMBL" id="KAF2996279.1"/>
    </source>
</evidence>
<proteinExistence type="predicted"/>
<keyword evidence="8" id="KW-1185">Reference proteome</keyword>
<sequence>MRHLNPFVSQLDPELHTLSYVRVSSSFLFTAVLTAAAKLLHAPLYASLSALAEDLFVECFRGGTKSVEIVQAILILTYWKKPDDSRAWLSVGYATRMAIELGWHQLGGDEMKAPANASELTIRKFRNLERTWLVLFVYDRRLKDVTTSVDTEAIWNSGSSALTMLKLVSEASTSQLLYFAQDSVHVMIAYATVFLVKDVQGAEAFATSAAADSQDIAFSHGSDSLTLAGDEAWALIFANAGFNVDEGTFMLPA</sequence>